<protein>
    <submittedName>
        <fullName evidence="1">Uncharacterized protein</fullName>
    </submittedName>
</protein>
<name>A0A0G0UDJ3_9BACT</name>
<dbReference type="AlphaFoldDB" id="A0A0G0UDJ3"/>
<evidence type="ECO:0000313" key="1">
    <source>
        <dbReference type="EMBL" id="KKR48212.1"/>
    </source>
</evidence>
<dbReference type="EMBL" id="LBYI01000044">
    <property type="protein sequence ID" value="KKR48212.1"/>
    <property type="molecule type" value="Genomic_DNA"/>
</dbReference>
<comment type="caution">
    <text evidence="1">The sequence shown here is derived from an EMBL/GenBank/DDBJ whole genome shotgun (WGS) entry which is preliminary data.</text>
</comment>
<sequence>MEKTEKIDYQVDSEDYLGKLPKIDRENLQMVVSALETVLREKGRSAVLKAVGGTIDKPHPRKDIDLTLRLMIEKSDPTIDDSTDYLEYSKGRYKIFRDLIRGTVIGNPDLEIVEEIEPAINEEFQSTSILKNDGTIKIKPKVGTPIEVIRVPEESDVVETRPFVTLTQVPKAV</sequence>
<accession>A0A0G0UDJ3</accession>
<reference evidence="1 2" key="1">
    <citation type="journal article" date="2015" name="Nature">
        <title>rRNA introns, odd ribosomes, and small enigmatic genomes across a large radiation of phyla.</title>
        <authorList>
            <person name="Brown C.T."/>
            <person name="Hug L.A."/>
            <person name="Thomas B.C."/>
            <person name="Sharon I."/>
            <person name="Castelle C.J."/>
            <person name="Singh A."/>
            <person name="Wilkins M.J."/>
            <person name="Williams K.H."/>
            <person name="Banfield J.F."/>
        </authorList>
    </citation>
    <scope>NUCLEOTIDE SEQUENCE [LARGE SCALE GENOMIC DNA]</scope>
</reference>
<gene>
    <name evidence="1" type="ORF">UT84_C0044G0002</name>
</gene>
<evidence type="ECO:0000313" key="2">
    <source>
        <dbReference type="Proteomes" id="UP000034531"/>
    </source>
</evidence>
<proteinExistence type="predicted"/>
<organism evidence="1 2">
    <name type="scientific">Candidatus Curtissbacteria bacterium GW2011_GWA1_40_16</name>
    <dbReference type="NCBI Taxonomy" id="1618405"/>
    <lineage>
        <taxon>Bacteria</taxon>
        <taxon>Candidatus Curtissiibacteriota</taxon>
    </lineage>
</organism>
<dbReference type="Proteomes" id="UP000034531">
    <property type="component" value="Unassembled WGS sequence"/>
</dbReference>